<dbReference type="Proteomes" id="UP000070224">
    <property type="component" value="Unassembled WGS sequence"/>
</dbReference>
<evidence type="ECO:0000313" key="2">
    <source>
        <dbReference type="Proteomes" id="UP000070224"/>
    </source>
</evidence>
<dbReference type="EMBL" id="LSDK01000002">
    <property type="protein sequence ID" value="KXB79047.1"/>
    <property type="molecule type" value="Genomic_DNA"/>
</dbReference>
<gene>
    <name evidence="1" type="ORF">HMPREF3185_00024</name>
</gene>
<accession>A0A134BGG6</accession>
<dbReference type="STRING" id="322095.HMPREF3185_00024"/>
<name>A0A134BGG6_9PORP</name>
<proteinExistence type="predicted"/>
<evidence type="ECO:0000313" key="1">
    <source>
        <dbReference type="EMBL" id="KXB79047.1"/>
    </source>
</evidence>
<sequence length="103" mass="12241">MSKKGRNIDLIKKRDDKLYERFLYHYDVCKIRLDEVLRILSEEEFFLSEQRIWTIIKGYQGVPRAELMDRIKKPKVRAVRGVPTSLKVVSEYDYSLFPASSAR</sequence>
<reference evidence="2" key="1">
    <citation type="submission" date="2016-01" db="EMBL/GenBank/DDBJ databases">
        <authorList>
            <person name="Mitreva M."/>
            <person name="Pepin K.H."/>
            <person name="Mihindukulasuriya K.A."/>
            <person name="Fulton R."/>
            <person name="Fronick C."/>
            <person name="O'Laughlin M."/>
            <person name="Miner T."/>
            <person name="Herter B."/>
            <person name="Rosa B.A."/>
            <person name="Cordes M."/>
            <person name="Tomlinson C."/>
            <person name="Wollam A."/>
            <person name="Palsikar V.B."/>
            <person name="Mardis E.R."/>
            <person name="Wilson R.K."/>
        </authorList>
    </citation>
    <scope>NUCLEOTIDE SEQUENCE [LARGE SCALE GENOMIC DNA]</scope>
    <source>
        <strain evidence="2">KA00683</strain>
    </source>
</reference>
<protein>
    <submittedName>
        <fullName evidence="1">Uncharacterized protein</fullName>
    </submittedName>
</protein>
<comment type="caution">
    <text evidence="1">The sequence shown here is derived from an EMBL/GenBank/DDBJ whole genome shotgun (WGS) entry which is preliminary data.</text>
</comment>
<keyword evidence="2" id="KW-1185">Reference proteome</keyword>
<dbReference type="AlphaFoldDB" id="A0A134BGG6"/>
<organism evidence="1 2">
    <name type="scientific">Porphyromonas somerae</name>
    <dbReference type="NCBI Taxonomy" id="322095"/>
    <lineage>
        <taxon>Bacteria</taxon>
        <taxon>Pseudomonadati</taxon>
        <taxon>Bacteroidota</taxon>
        <taxon>Bacteroidia</taxon>
        <taxon>Bacteroidales</taxon>
        <taxon>Porphyromonadaceae</taxon>
        <taxon>Porphyromonas</taxon>
    </lineage>
</organism>